<dbReference type="Proteomes" id="UP000016481">
    <property type="component" value="Unassembled WGS sequence"/>
</dbReference>
<dbReference type="AntiFam" id="ANF00057">
    <property type="entry name" value="Translation of E. coli type CRISPR repeat"/>
</dbReference>
<gene>
    <name evidence="1" type="ORF">HMPREF1978_01866</name>
</gene>
<name>U1R3G7_9ACTO</name>
<proteinExistence type="predicted"/>
<dbReference type="AlphaFoldDB" id="U1R3G7"/>
<accession>U1R3G7</accession>
<protein>
    <submittedName>
        <fullName evidence="1">Uncharacterized protein</fullName>
    </submittedName>
</protein>
<dbReference type="EMBL" id="AWSC01000072">
    <property type="protein sequence ID" value="ERH14298.1"/>
    <property type="molecule type" value="Genomic_DNA"/>
</dbReference>
<comment type="caution">
    <text evidence="1">The sequence shown here is derived from an EMBL/GenBank/DDBJ whole genome shotgun (WGS) entry which is preliminary data.</text>
</comment>
<organism evidence="1 2">
    <name type="scientific">Actinomyces graevenitzii F0530</name>
    <dbReference type="NCBI Taxonomy" id="1321817"/>
    <lineage>
        <taxon>Bacteria</taxon>
        <taxon>Bacillati</taxon>
        <taxon>Actinomycetota</taxon>
        <taxon>Actinomycetes</taxon>
        <taxon>Actinomycetales</taxon>
        <taxon>Actinomycetaceae</taxon>
        <taxon>Actinomyces</taxon>
    </lineage>
</organism>
<dbReference type="AntiFam" id="ANF00006">
    <property type="entry name" value="Translation of CRISPR region"/>
</dbReference>
<evidence type="ECO:0000313" key="1">
    <source>
        <dbReference type="EMBL" id="ERH14298.1"/>
    </source>
</evidence>
<sequence>MSGENMLVVCSKRFSVGSSPRERGKLASTLRGLTSKRLIPA</sequence>
<dbReference type="HOGENOM" id="CLU_3264334_0_0_11"/>
<evidence type="ECO:0000313" key="2">
    <source>
        <dbReference type="Proteomes" id="UP000016481"/>
    </source>
</evidence>
<reference evidence="1 2" key="1">
    <citation type="submission" date="2013-08" db="EMBL/GenBank/DDBJ databases">
        <authorList>
            <person name="Weinstock G."/>
            <person name="Sodergren E."/>
            <person name="Wylie T."/>
            <person name="Fulton L."/>
            <person name="Fulton R."/>
            <person name="Fronick C."/>
            <person name="O'Laughlin M."/>
            <person name="Godfrey J."/>
            <person name="Miner T."/>
            <person name="Herter B."/>
            <person name="Appelbaum E."/>
            <person name="Cordes M."/>
            <person name="Lek S."/>
            <person name="Wollam A."/>
            <person name="Pepin K.H."/>
            <person name="Palsikar V.B."/>
            <person name="Mitreva M."/>
            <person name="Wilson R.K."/>
        </authorList>
    </citation>
    <scope>NUCLEOTIDE SEQUENCE [LARGE SCALE GENOMIC DNA]</scope>
    <source>
        <strain evidence="1 2">F0530</strain>
    </source>
</reference>